<protein>
    <submittedName>
        <fullName evidence="1">Uncharacterized protein</fullName>
    </submittedName>
</protein>
<sequence length="191" mass="23479">MLNQEEQEQKQRLSQLKLWNNYYLYNQLRFSFQLYRRLYKKQIQSQQSKIGKLIELPKYKQSIWKMQLDEIQKDYQKMLLRMNGIILLFEFRLIQHLTKYAQLIQLQGNNKIELLAMDNFPHLMNRHIHPNISKYFQIHNNKSQQYQKANQLARTTCQQRDQNKSSLEQINFVSLRLQKHYFQSLPSFMLY</sequence>
<evidence type="ECO:0000313" key="1">
    <source>
        <dbReference type="EMBL" id="CAD8081475.1"/>
    </source>
</evidence>
<proteinExistence type="predicted"/>
<accession>A0A8S1MWV8</accession>
<reference evidence="1" key="1">
    <citation type="submission" date="2021-01" db="EMBL/GenBank/DDBJ databases">
        <authorList>
            <consortium name="Genoscope - CEA"/>
            <person name="William W."/>
        </authorList>
    </citation>
    <scope>NUCLEOTIDE SEQUENCE</scope>
</reference>
<dbReference type="EMBL" id="CAJJDM010000068">
    <property type="protein sequence ID" value="CAD8081475.1"/>
    <property type="molecule type" value="Genomic_DNA"/>
</dbReference>
<organism evidence="1 2">
    <name type="scientific">Paramecium primaurelia</name>
    <dbReference type="NCBI Taxonomy" id="5886"/>
    <lineage>
        <taxon>Eukaryota</taxon>
        <taxon>Sar</taxon>
        <taxon>Alveolata</taxon>
        <taxon>Ciliophora</taxon>
        <taxon>Intramacronucleata</taxon>
        <taxon>Oligohymenophorea</taxon>
        <taxon>Peniculida</taxon>
        <taxon>Parameciidae</taxon>
        <taxon>Paramecium</taxon>
    </lineage>
</organism>
<keyword evidence="2" id="KW-1185">Reference proteome</keyword>
<dbReference type="AlphaFoldDB" id="A0A8S1MWV8"/>
<comment type="caution">
    <text evidence="1">The sequence shown here is derived from an EMBL/GenBank/DDBJ whole genome shotgun (WGS) entry which is preliminary data.</text>
</comment>
<evidence type="ECO:0000313" key="2">
    <source>
        <dbReference type="Proteomes" id="UP000688137"/>
    </source>
</evidence>
<name>A0A8S1MWV8_PARPR</name>
<dbReference type="Proteomes" id="UP000688137">
    <property type="component" value="Unassembled WGS sequence"/>
</dbReference>
<gene>
    <name evidence="1" type="ORF">PPRIM_AZ9-3.1.T0660014</name>
</gene>